<dbReference type="PANTHER" id="PTHR13464">
    <property type="entry name" value="TRANSCRIPTIONAL REGULATOR PROTEIN HCNGP"/>
    <property type="match status" value="1"/>
</dbReference>
<dbReference type="AlphaFoldDB" id="A0A2U1M1Q1"/>
<comment type="caution">
    <text evidence="2">The sequence shown here is derived from an EMBL/GenBank/DDBJ whole genome shotgun (WGS) entry which is preliminary data.</text>
</comment>
<feature type="region of interest" description="Disordered" evidence="1">
    <location>
        <begin position="43"/>
        <end position="79"/>
    </location>
</feature>
<dbReference type="SUPFAM" id="SSF56112">
    <property type="entry name" value="Protein kinase-like (PK-like)"/>
    <property type="match status" value="1"/>
</dbReference>
<evidence type="ECO:0000313" key="3">
    <source>
        <dbReference type="Proteomes" id="UP000245207"/>
    </source>
</evidence>
<proteinExistence type="predicted"/>
<dbReference type="PANTHER" id="PTHR13464:SF0">
    <property type="entry name" value="SAP30-BINDING PROTEIN"/>
    <property type="match status" value="1"/>
</dbReference>
<dbReference type="GO" id="GO:0006355">
    <property type="term" value="P:regulation of DNA-templated transcription"/>
    <property type="evidence" value="ECO:0007669"/>
    <property type="project" value="InterPro"/>
</dbReference>
<feature type="compositionally biased region" description="Basic and acidic residues" evidence="1">
    <location>
        <begin position="45"/>
        <end position="64"/>
    </location>
</feature>
<dbReference type="InterPro" id="IPR012479">
    <property type="entry name" value="SAP30BP"/>
</dbReference>
<keyword evidence="3" id="KW-1185">Reference proteome</keyword>
<dbReference type="OrthoDB" id="1714508at2759"/>
<protein>
    <recommendedName>
        <fullName evidence="4">Protein kinase domain-containing protein</fullName>
    </recommendedName>
</protein>
<dbReference type="Proteomes" id="UP000245207">
    <property type="component" value="Unassembled WGS sequence"/>
</dbReference>
<dbReference type="InterPro" id="IPR011009">
    <property type="entry name" value="Kinase-like_dom_sf"/>
</dbReference>
<evidence type="ECO:0008006" key="4">
    <source>
        <dbReference type="Google" id="ProtNLM"/>
    </source>
</evidence>
<dbReference type="Gene3D" id="1.10.510.10">
    <property type="entry name" value="Transferase(Phosphotransferase) domain 1"/>
    <property type="match status" value="1"/>
</dbReference>
<evidence type="ECO:0000313" key="2">
    <source>
        <dbReference type="EMBL" id="PWA55140.1"/>
    </source>
</evidence>
<name>A0A2U1M1Q1_ARTAN</name>
<dbReference type="STRING" id="35608.A0A2U1M1Q1"/>
<dbReference type="GO" id="GO:0005634">
    <property type="term" value="C:nucleus"/>
    <property type="evidence" value="ECO:0007669"/>
    <property type="project" value="TreeGrafter"/>
</dbReference>
<reference evidence="2 3" key="1">
    <citation type="journal article" date="2018" name="Mol. Plant">
        <title>The genome of Artemisia annua provides insight into the evolution of Asteraceae family and artemisinin biosynthesis.</title>
        <authorList>
            <person name="Shen Q."/>
            <person name="Zhang L."/>
            <person name="Liao Z."/>
            <person name="Wang S."/>
            <person name="Yan T."/>
            <person name="Shi P."/>
            <person name="Liu M."/>
            <person name="Fu X."/>
            <person name="Pan Q."/>
            <person name="Wang Y."/>
            <person name="Lv Z."/>
            <person name="Lu X."/>
            <person name="Zhang F."/>
            <person name="Jiang W."/>
            <person name="Ma Y."/>
            <person name="Chen M."/>
            <person name="Hao X."/>
            <person name="Li L."/>
            <person name="Tang Y."/>
            <person name="Lv G."/>
            <person name="Zhou Y."/>
            <person name="Sun X."/>
            <person name="Brodelius P.E."/>
            <person name="Rose J.K.C."/>
            <person name="Tang K."/>
        </authorList>
    </citation>
    <scope>NUCLEOTIDE SEQUENCE [LARGE SCALE GENOMIC DNA]</scope>
    <source>
        <strain evidence="3">cv. Huhao1</strain>
        <tissue evidence="2">Leaf</tissue>
    </source>
</reference>
<accession>A0A2U1M1Q1</accession>
<dbReference type="EMBL" id="PKPP01006851">
    <property type="protein sequence ID" value="PWA55140.1"/>
    <property type="molecule type" value="Genomic_DNA"/>
</dbReference>
<sequence>MDSCLYELEEQEQVSPFFGGAEQDIKCANILVNVSGSVKLADFSSTREGRPNKKSKWDKVDGDRSPPLTTSSQDSVSSAGSHAALLTAANAGSGYTTFT</sequence>
<feature type="compositionally biased region" description="Polar residues" evidence="1">
    <location>
        <begin position="67"/>
        <end position="79"/>
    </location>
</feature>
<gene>
    <name evidence="2" type="ORF">CTI12_AA429870</name>
</gene>
<evidence type="ECO:0000256" key="1">
    <source>
        <dbReference type="SAM" id="MobiDB-lite"/>
    </source>
</evidence>
<organism evidence="2 3">
    <name type="scientific">Artemisia annua</name>
    <name type="common">Sweet wormwood</name>
    <dbReference type="NCBI Taxonomy" id="35608"/>
    <lineage>
        <taxon>Eukaryota</taxon>
        <taxon>Viridiplantae</taxon>
        <taxon>Streptophyta</taxon>
        <taxon>Embryophyta</taxon>
        <taxon>Tracheophyta</taxon>
        <taxon>Spermatophyta</taxon>
        <taxon>Magnoliopsida</taxon>
        <taxon>eudicotyledons</taxon>
        <taxon>Gunneridae</taxon>
        <taxon>Pentapetalae</taxon>
        <taxon>asterids</taxon>
        <taxon>campanulids</taxon>
        <taxon>Asterales</taxon>
        <taxon>Asteraceae</taxon>
        <taxon>Asteroideae</taxon>
        <taxon>Anthemideae</taxon>
        <taxon>Artemisiinae</taxon>
        <taxon>Artemisia</taxon>
    </lineage>
</organism>